<gene>
    <name evidence="2" type="ORF">GSB_151138</name>
</gene>
<sequence length="257" mass="28307">MHGSSEAAALAAKTPAQVTPPPRGHRNPRGESQQVDRQAPVSPRNPAPSRRGAESLRKIPGPHGRPPRLVLPSPAWPDGEHAPLAETTLRRRPQGSTGSRRGCDSRRLPGLPREKEGSACSCRPLPQGLRRVWASPTSTRERETRWTCPWGAGPAGERRTSTASSHTSYPTEQRRTASRCAACDRQERVAKERHGSSWTTTELPETAQTRTTRHDTIVCVCLRLSRELSPELEIKTHSHLHDQNQKPDTWPSTSAGP</sequence>
<protein>
    <submittedName>
        <fullName evidence="2">Uncharacterized protein</fullName>
    </submittedName>
</protein>
<dbReference type="AlphaFoldDB" id="V6TXX2"/>
<accession>V6TXX2</accession>
<feature type="region of interest" description="Disordered" evidence="1">
    <location>
        <begin position="143"/>
        <end position="200"/>
    </location>
</feature>
<reference evidence="2 3" key="2">
    <citation type="journal article" date="2013" name="Genome Biol. Evol.">
        <title>Genome sequencing of Giardia lamblia genotypes A2 and B isolates (DH and GS) and comparative analysis with the genomes of genotypes A1 and E (WB and Pig).</title>
        <authorList>
            <person name="Adam R.D."/>
            <person name="Dahlstrom E.W."/>
            <person name="Martens C.A."/>
            <person name="Bruno D.P."/>
            <person name="Barbian K.D."/>
            <person name="Ricklefs S.M."/>
            <person name="Hernandez M.M."/>
            <person name="Narla N.P."/>
            <person name="Patel R.B."/>
            <person name="Porcella S.F."/>
            <person name="Nash T.E."/>
        </authorList>
    </citation>
    <scope>NUCLEOTIDE SEQUENCE [LARGE SCALE GENOMIC DNA]</scope>
    <source>
        <strain evidence="2 3">GS</strain>
    </source>
</reference>
<evidence type="ECO:0000313" key="2">
    <source>
        <dbReference type="EMBL" id="ESU43197.1"/>
    </source>
</evidence>
<proteinExistence type="predicted"/>
<feature type="region of interest" description="Disordered" evidence="1">
    <location>
        <begin position="1"/>
        <end position="122"/>
    </location>
</feature>
<feature type="compositionally biased region" description="Polar residues" evidence="1">
    <location>
        <begin position="161"/>
        <end position="171"/>
    </location>
</feature>
<name>V6TXX2_GIAIN</name>
<dbReference type="EMBL" id="AHHH01000057">
    <property type="protein sequence ID" value="ESU43197.1"/>
    <property type="molecule type" value="Genomic_DNA"/>
</dbReference>
<organism evidence="2 3">
    <name type="scientific">Giardia intestinalis</name>
    <name type="common">Giardia lamblia</name>
    <dbReference type="NCBI Taxonomy" id="5741"/>
    <lineage>
        <taxon>Eukaryota</taxon>
        <taxon>Metamonada</taxon>
        <taxon>Diplomonadida</taxon>
        <taxon>Hexamitidae</taxon>
        <taxon>Giardiinae</taxon>
        <taxon>Giardia</taxon>
    </lineage>
</organism>
<comment type="caution">
    <text evidence="2">The sequence shown here is derived from an EMBL/GenBank/DDBJ whole genome shotgun (WGS) entry which is preliminary data.</text>
</comment>
<reference evidence="3" key="1">
    <citation type="submission" date="2012-02" db="EMBL/GenBank/DDBJ databases">
        <title>Genome sequencing of Giardia lamblia Genotypes A2 and B isolates (DH and GS) and comparative analysis with the genomes of Genotypes A1 and E (WB and Pig).</title>
        <authorList>
            <person name="Adam R."/>
            <person name="Dahlstrom E."/>
            <person name="Martens C."/>
            <person name="Bruno D."/>
            <person name="Barbian K."/>
            <person name="Porcella S.F."/>
            <person name="Nash T."/>
        </authorList>
    </citation>
    <scope>NUCLEOTIDE SEQUENCE</scope>
    <source>
        <strain evidence="3">GS</strain>
    </source>
</reference>
<evidence type="ECO:0000313" key="3">
    <source>
        <dbReference type="Proteomes" id="UP000018040"/>
    </source>
</evidence>
<feature type="compositionally biased region" description="Basic and acidic residues" evidence="1">
    <location>
        <begin position="101"/>
        <end position="117"/>
    </location>
</feature>
<feature type="compositionally biased region" description="Basic and acidic residues" evidence="1">
    <location>
        <begin position="182"/>
        <end position="195"/>
    </location>
</feature>
<dbReference type="Proteomes" id="UP000018040">
    <property type="component" value="Unassembled WGS sequence"/>
</dbReference>
<feature type="region of interest" description="Disordered" evidence="1">
    <location>
        <begin position="237"/>
        <end position="257"/>
    </location>
</feature>
<feature type="compositionally biased region" description="Polar residues" evidence="1">
    <location>
        <begin position="246"/>
        <end position="257"/>
    </location>
</feature>
<evidence type="ECO:0000256" key="1">
    <source>
        <dbReference type="SAM" id="MobiDB-lite"/>
    </source>
</evidence>